<dbReference type="AlphaFoldDB" id="A0A7S3WWC5"/>
<keyword evidence="1" id="KW-0732">Signal</keyword>
<evidence type="ECO:0000313" key="2">
    <source>
        <dbReference type="EMBL" id="CAE0581494.1"/>
    </source>
</evidence>
<gene>
    <name evidence="2" type="ORF">EHUX00137_LOCUS36767</name>
</gene>
<proteinExistence type="predicted"/>
<feature type="signal peptide" evidence="1">
    <location>
        <begin position="1"/>
        <end position="23"/>
    </location>
</feature>
<evidence type="ECO:0000256" key="1">
    <source>
        <dbReference type="SAM" id="SignalP"/>
    </source>
</evidence>
<dbReference type="EMBL" id="HBIR01047056">
    <property type="protein sequence ID" value="CAE0581494.1"/>
    <property type="molecule type" value="Transcribed_RNA"/>
</dbReference>
<reference evidence="2" key="1">
    <citation type="submission" date="2021-01" db="EMBL/GenBank/DDBJ databases">
        <authorList>
            <person name="Corre E."/>
            <person name="Pelletier E."/>
            <person name="Niang G."/>
            <person name="Scheremetjew M."/>
            <person name="Finn R."/>
            <person name="Kale V."/>
            <person name="Holt S."/>
            <person name="Cochrane G."/>
            <person name="Meng A."/>
            <person name="Brown T."/>
            <person name="Cohen L."/>
        </authorList>
    </citation>
    <scope>NUCLEOTIDE SEQUENCE</scope>
    <source>
        <strain evidence="2">379</strain>
    </source>
</reference>
<sequence length="214" mass="23367">MALHRRQLPALLLVVSAVAMGRTRQTNVAGCNARAADWRGKHARRDGVQSTALRIRGGRATSLPKLVPAWRGNALDLVAAAAVGGAMGCIAGSTAKSAADVAQLLYTHLTFTLLLRKLGLIHIEWHRVHALLSCATHLPLRLLRLCRAERRRRREEAARSRHSQRVAGDEDCDASWWLLNEHAAVGGVGAFAVGAWLVPADGWRWPGRGDRHSR</sequence>
<organism evidence="2">
    <name type="scientific">Emiliania huxleyi</name>
    <name type="common">Coccolithophore</name>
    <name type="synonym">Pontosphaera huxleyi</name>
    <dbReference type="NCBI Taxonomy" id="2903"/>
    <lineage>
        <taxon>Eukaryota</taxon>
        <taxon>Haptista</taxon>
        <taxon>Haptophyta</taxon>
        <taxon>Prymnesiophyceae</taxon>
        <taxon>Isochrysidales</taxon>
        <taxon>Noelaerhabdaceae</taxon>
        <taxon>Emiliania</taxon>
    </lineage>
</organism>
<protein>
    <submittedName>
        <fullName evidence="2">Uncharacterized protein</fullName>
    </submittedName>
</protein>
<name>A0A7S3WWC5_EMIHU</name>
<feature type="chain" id="PRO_5031412589" evidence="1">
    <location>
        <begin position="24"/>
        <end position="214"/>
    </location>
</feature>
<accession>A0A7S3WWC5</accession>